<dbReference type="OrthoDB" id="6132759at2759"/>
<evidence type="ECO:0000256" key="3">
    <source>
        <dbReference type="ARBA" id="ARBA00022692"/>
    </source>
</evidence>
<evidence type="ECO:0000256" key="2">
    <source>
        <dbReference type="ARBA" id="ARBA00006434"/>
    </source>
</evidence>
<feature type="transmembrane region" description="Helical" evidence="7">
    <location>
        <begin position="26"/>
        <end position="47"/>
    </location>
</feature>
<evidence type="ECO:0000313" key="9">
    <source>
        <dbReference type="EMBL" id="KAF3848052.1"/>
    </source>
</evidence>
<evidence type="ECO:0000256" key="7">
    <source>
        <dbReference type="SAM" id="Phobius"/>
    </source>
</evidence>
<dbReference type="InterPro" id="IPR018212">
    <property type="entry name" value="Na/solute_symporter_CS"/>
</dbReference>
<evidence type="ECO:0000256" key="4">
    <source>
        <dbReference type="ARBA" id="ARBA00022989"/>
    </source>
</evidence>
<dbReference type="EMBL" id="JAAKFY010000013">
    <property type="protein sequence ID" value="KAF3848052.1"/>
    <property type="molecule type" value="Genomic_DNA"/>
</dbReference>
<keyword evidence="8" id="KW-0732">Signal</keyword>
<protein>
    <submittedName>
        <fullName evidence="9">Uncharacterized protein</fullName>
    </submittedName>
</protein>
<feature type="chain" id="PRO_5029646199" evidence="8">
    <location>
        <begin position="17"/>
        <end position="118"/>
    </location>
</feature>
<organism evidence="9 10">
    <name type="scientific">Dissostichus mawsoni</name>
    <name type="common">Antarctic cod</name>
    <dbReference type="NCBI Taxonomy" id="36200"/>
    <lineage>
        <taxon>Eukaryota</taxon>
        <taxon>Metazoa</taxon>
        <taxon>Chordata</taxon>
        <taxon>Craniata</taxon>
        <taxon>Vertebrata</taxon>
        <taxon>Euteleostomi</taxon>
        <taxon>Actinopterygii</taxon>
        <taxon>Neopterygii</taxon>
        <taxon>Teleostei</taxon>
        <taxon>Neoteleostei</taxon>
        <taxon>Acanthomorphata</taxon>
        <taxon>Eupercaria</taxon>
        <taxon>Perciformes</taxon>
        <taxon>Notothenioidei</taxon>
        <taxon>Nototheniidae</taxon>
        <taxon>Dissostichus</taxon>
    </lineage>
</organism>
<keyword evidence="3 7" id="KW-0812">Transmembrane</keyword>
<dbReference type="InterPro" id="IPR001734">
    <property type="entry name" value="Na/solute_symporter"/>
</dbReference>
<feature type="signal peptide" evidence="8">
    <location>
        <begin position="1"/>
        <end position="16"/>
    </location>
</feature>
<sequence>MCIVCVSICWIPVVQAAQSGQLFDYIQSVSSYLAPPIASVFLLAVFMKRVNEKGAFWGLMGGLLMGLCRMLPEFCCPFLVCGIHYLHFAIILFFCTSVLVLLVSLCTPPIQEQHVSDF</sequence>
<dbReference type="PROSITE" id="PS00457">
    <property type="entry name" value="NA_SOLUT_SYMP_2"/>
    <property type="match status" value="1"/>
</dbReference>
<dbReference type="AlphaFoldDB" id="A0A7J5YF02"/>
<evidence type="ECO:0000256" key="6">
    <source>
        <dbReference type="RuleBase" id="RU362091"/>
    </source>
</evidence>
<accession>A0A7J5YF02</accession>
<dbReference type="PANTHER" id="PTHR11819:SF145">
    <property type="entry name" value="SODIUM_GLUCOSE COTRANSPORTER 2"/>
    <property type="match status" value="1"/>
</dbReference>
<dbReference type="GO" id="GO:0005412">
    <property type="term" value="F:D-glucose:sodium symporter activity"/>
    <property type="evidence" value="ECO:0007669"/>
    <property type="project" value="TreeGrafter"/>
</dbReference>
<keyword evidence="5 7" id="KW-0472">Membrane</keyword>
<evidence type="ECO:0000313" key="10">
    <source>
        <dbReference type="Proteomes" id="UP000518266"/>
    </source>
</evidence>
<dbReference type="Proteomes" id="UP000518266">
    <property type="component" value="Unassembled WGS sequence"/>
</dbReference>
<dbReference type="PROSITE" id="PS50283">
    <property type="entry name" value="NA_SOLUT_SYMP_3"/>
    <property type="match status" value="1"/>
</dbReference>
<keyword evidence="10" id="KW-1185">Reference proteome</keyword>
<feature type="transmembrane region" description="Helical" evidence="7">
    <location>
        <begin position="84"/>
        <end position="106"/>
    </location>
</feature>
<proteinExistence type="inferred from homology"/>
<dbReference type="GO" id="GO:0005886">
    <property type="term" value="C:plasma membrane"/>
    <property type="evidence" value="ECO:0007669"/>
    <property type="project" value="TreeGrafter"/>
</dbReference>
<comment type="similarity">
    <text evidence="2 6">Belongs to the sodium:solute symporter (SSF) (TC 2.A.21) family.</text>
</comment>
<comment type="caution">
    <text evidence="9">The sequence shown here is derived from an EMBL/GenBank/DDBJ whole genome shotgun (WGS) entry which is preliminary data.</text>
</comment>
<dbReference type="Gene3D" id="1.20.1730.10">
    <property type="entry name" value="Sodium/glucose cotransporter"/>
    <property type="match status" value="1"/>
</dbReference>
<keyword evidence="4 7" id="KW-1133">Transmembrane helix</keyword>
<dbReference type="Pfam" id="PF00474">
    <property type="entry name" value="SSF"/>
    <property type="match status" value="1"/>
</dbReference>
<evidence type="ECO:0000256" key="5">
    <source>
        <dbReference type="ARBA" id="ARBA00023136"/>
    </source>
</evidence>
<feature type="transmembrane region" description="Helical" evidence="7">
    <location>
        <begin position="54"/>
        <end position="72"/>
    </location>
</feature>
<dbReference type="InterPro" id="IPR038377">
    <property type="entry name" value="Na/Glc_symporter_sf"/>
</dbReference>
<name>A0A7J5YF02_DISMA</name>
<evidence type="ECO:0000256" key="8">
    <source>
        <dbReference type="SAM" id="SignalP"/>
    </source>
</evidence>
<dbReference type="PANTHER" id="PTHR11819">
    <property type="entry name" value="SOLUTE CARRIER FAMILY 5"/>
    <property type="match status" value="1"/>
</dbReference>
<gene>
    <name evidence="9" type="ORF">F7725_021080</name>
</gene>
<evidence type="ECO:0000256" key="1">
    <source>
        <dbReference type="ARBA" id="ARBA00004141"/>
    </source>
</evidence>
<reference evidence="9 10" key="1">
    <citation type="submission" date="2020-03" db="EMBL/GenBank/DDBJ databases">
        <title>Dissostichus mawsoni Genome sequencing and assembly.</title>
        <authorList>
            <person name="Park H."/>
        </authorList>
    </citation>
    <scope>NUCLEOTIDE SEQUENCE [LARGE SCALE GENOMIC DNA]</scope>
    <source>
        <strain evidence="9">DM0001</strain>
        <tissue evidence="9">Muscle</tissue>
    </source>
</reference>
<comment type="subcellular location">
    <subcellularLocation>
        <location evidence="1">Membrane</location>
        <topology evidence="1">Multi-pass membrane protein</topology>
    </subcellularLocation>
</comment>